<name>A0A5B7HHN6_PORTR</name>
<evidence type="ECO:0000313" key="2">
    <source>
        <dbReference type="EMBL" id="MPC68817.1"/>
    </source>
</evidence>
<dbReference type="EMBL" id="VSRR010028426">
    <property type="protein sequence ID" value="MPC68817.1"/>
    <property type="molecule type" value="Genomic_DNA"/>
</dbReference>
<dbReference type="AlphaFoldDB" id="A0A5B7HHN6"/>
<proteinExistence type="predicted"/>
<dbReference type="Proteomes" id="UP000324222">
    <property type="component" value="Unassembled WGS sequence"/>
</dbReference>
<protein>
    <submittedName>
        <fullName evidence="2">Uncharacterized protein</fullName>
    </submittedName>
</protein>
<accession>A0A5B7HHN6</accession>
<gene>
    <name evidence="2" type="ORF">E2C01_063027</name>
</gene>
<evidence type="ECO:0000313" key="3">
    <source>
        <dbReference type="Proteomes" id="UP000324222"/>
    </source>
</evidence>
<feature type="region of interest" description="Disordered" evidence="1">
    <location>
        <begin position="48"/>
        <end position="67"/>
    </location>
</feature>
<sequence length="67" mass="7037">MMSGSEVEDKAMQVFVGCCCVDGEKESVELCVGVDGEVGNVYATLTAGRSSLPTPTEKNESQGIYVT</sequence>
<reference evidence="2 3" key="1">
    <citation type="submission" date="2019-05" db="EMBL/GenBank/DDBJ databases">
        <title>Another draft genome of Portunus trituberculatus and its Hox gene families provides insights of decapod evolution.</title>
        <authorList>
            <person name="Jeong J.-H."/>
            <person name="Song I."/>
            <person name="Kim S."/>
            <person name="Choi T."/>
            <person name="Kim D."/>
            <person name="Ryu S."/>
            <person name="Kim W."/>
        </authorList>
    </citation>
    <scope>NUCLEOTIDE SEQUENCE [LARGE SCALE GENOMIC DNA]</scope>
    <source>
        <tissue evidence="2">Muscle</tissue>
    </source>
</reference>
<keyword evidence="3" id="KW-1185">Reference proteome</keyword>
<evidence type="ECO:0000256" key="1">
    <source>
        <dbReference type="SAM" id="MobiDB-lite"/>
    </source>
</evidence>
<comment type="caution">
    <text evidence="2">The sequence shown here is derived from an EMBL/GenBank/DDBJ whole genome shotgun (WGS) entry which is preliminary data.</text>
</comment>
<organism evidence="2 3">
    <name type="scientific">Portunus trituberculatus</name>
    <name type="common">Swimming crab</name>
    <name type="synonym">Neptunus trituberculatus</name>
    <dbReference type="NCBI Taxonomy" id="210409"/>
    <lineage>
        <taxon>Eukaryota</taxon>
        <taxon>Metazoa</taxon>
        <taxon>Ecdysozoa</taxon>
        <taxon>Arthropoda</taxon>
        <taxon>Crustacea</taxon>
        <taxon>Multicrustacea</taxon>
        <taxon>Malacostraca</taxon>
        <taxon>Eumalacostraca</taxon>
        <taxon>Eucarida</taxon>
        <taxon>Decapoda</taxon>
        <taxon>Pleocyemata</taxon>
        <taxon>Brachyura</taxon>
        <taxon>Eubrachyura</taxon>
        <taxon>Portunoidea</taxon>
        <taxon>Portunidae</taxon>
        <taxon>Portuninae</taxon>
        <taxon>Portunus</taxon>
    </lineage>
</organism>